<keyword evidence="1" id="KW-1133">Transmembrane helix</keyword>
<name>A0A9P0AD44_BEMTA</name>
<feature type="transmembrane region" description="Helical" evidence="1">
    <location>
        <begin position="359"/>
        <end position="377"/>
    </location>
</feature>
<reference evidence="3" key="1">
    <citation type="submission" date="2021-12" db="EMBL/GenBank/DDBJ databases">
        <authorList>
            <person name="King R."/>
        </authorList>
    </citation>
    <scope>NUCLEOTIDE SEQUENCE</scope>
</reference>
<dbReference type="Pfam" id="PF10192">
    <property type="entry name" value="GPR180-TMEM145_TM"/>
    <property type="match status" value="1"/>
</dbReference>
<evidence type="ECO:0000259" key="2">
    <source>
        <dbReference type="Pfam" id="PF10192"/>
    </source>
</evidence>
<dbReference type="Proteomes" id="UP001152759">
    <property type="component" value="Chromosome 4"/>
</dbReference>
<evidence type="ECO:0000256" key="1">
    <source>
        <dbReference type="SAM" id="Phobius"/>
    </source>
</evidence>
<feature type="transmembrane region" description="Helical" evidence="1">
    <location>
        <begin position="251"/>
        <end position="271"/>
    </location>
</feature>
<accession>A0A9P0AD44</accession>
<feature type="transmembrane region" description="Helical" evidence="1">
    <location>
        <begin position="225"/>
        <end position="244"/>
    </location>
</feature>
<keyword evidence="1" id="KW-0472">Membrane</keyword>
<keyword evidence="4" id="KW-1185">Reference proteome</keyword>
<dbReference type="GO" id="GO:0007186">
    <property type="term" value="P:G protein-coupled receptor signaling pathway"/>
    <property type="evidence" value="ECO:0007669"/>
    <property type="project" value="InterPro"/>
</dbReference>
<dbReference type="EMBL" id="OU963865">
    <property type="protein sequence ID" value="CAH0389026.1"/>
    <property type="molecule type" value="Genomic_DNA"/>
</dbReference>
<dbReference type="InterPro" id="IPR047831">
    <property type="entry name" value="GPR180/TMEM145"/>
</dbReference>
<dbReference type="GO" id="GO:0019236">
    <property type="term" value="P:response to pheromone"/>
    <property type="evidence" value="ECO:0007669"/>
    <property type="project" value="InterPro"/>
</dbReference>
<keyword evidence="1" id="KW-0812">Transmembrane</keyword>
<feature type="domain" description="GPR180/TMEM145 transmembrane" evidence="2">
    <location>
        <begin position="226"/>
        <end position="443"/>
    </location>
</feature>
<sequence>MFLSEFKYCHFVLEFCLCVSLIGTINGVHVKGDWNTQDFFLFLSKFGVQKTDSQHPDESSGFIYGNVSSSETFSVPITLALLDREYFLEYYGNRTVADKEQACKLMFHKVNQTAFDKVCNKRGADYLRRVPCPAGQLCIDEDPSSYVVKDSQLTFKISRQQQPRFWYVSLVACYFNRTSCTWHHFKENKKLHYDLWLVNGNPNNTAYSLFFTYQFSFERQNTVELYLLFFVIYSLLLPLQLYAVSRQKHPVTRLFTVSLLMEVVGLSLNLLDALRYSSNGEGFPPLLILGDTLDILSRTTFMLLLLLLAKGWAVTRIELTWKPVVFFIWVLYGVVHILLYVWNKTEVDIIEDIDEYQTWPGWFILVLRCAIIVWFLMELKTTMLYEHNTAKLQFFLHFGASALVWFIYLPIVAVIALQIPALWRFKLLLGITYSADCLAYCIMTHLLWPARSEQYFLLANPIDPGDELDEFNEAPHIINHYSSSQPLEFNKITA</sequence>
<evidence type="ECO:0000313" key="4">
    <source>
        <dbReference type="Proteomes" id="UP001152759"/>
    </source>
</evidence>
<evidence type="ECO:0000313" key="3">
    <source>
        <dbReference type="EMBL" id="CAH0389026.1"/>
    </source>
</evidence>
<feature type="transmembrane region" description="Helical" evidence="1">
    <location>
        <begin position="398"/>
        <end position="421"/>
    </location>
</feature>
<feature type="transmembrane region" description="Helical" evidence="1">
    <location>
        <begin position="427"/>
        <end position="448"/>
    </location>
</feature>
<gene>
    <name evidence="3" type="ORF">BEMITA_LOCUS7898</name>
</gene>
<feature type="transmembrane region" description="Helical" evidence="1">
    <location>
        <begin position="319"/>
        <end position="339"/>
    </location>
</feature>
<dbReference type="AlphaFoldDB" id="A0A9P0AD44"/>
<dbReference type="PANTHER" id="PTHR23252">
    <property type="entry name" value="INTIMAL THICKNESS RECEPTOR-RELATED"/>
    <property type="match status" value="1"/>
</dbReference>
<dbReference type="KEGG" id="btab:109035169"/>
<dbReference type="InterPro" id="IPR019336">
    <property type="entry name" value="GPR180/TMEM145_TM"/>
</dbReference>
<protein>
    <recommendedName>
        <fullName evidence="2">GPR180/TMEM145 transmembrane domain-containing protein</fullName>
    </recommendedName>
</protein>
<proteinExistence type="predicted"/>
<organism evidence="3 4">
    <name type="scientific">Bemisia tabaci</name>
    <name type="common">Sweetpotato whitefly</name>
    <name type="synonym">Aleurodes tabaci</name>
    <dbReference type="NCBI Taxonomy" id="7038"/>
    <lineage>
        <taxon>Eukaryota</taxon>
        <taxon>Metazoa</taxon>
        <taxon>Ecdysozoa</taxon>
        <taxon>Arthropoda</taxon>
        <taxon>Hexapoda</taxon>
        <taxon>Insecta</taxon>
        <taxon>Pterygota</taxon>
        <taxon>Neoptera</taxon>
        <taxon>Paraneoptera</taxon>
        <taxon>Hemiptera</taxon>
        <taxon>Sternorrhyncha</taxon>
        <taxon>Aleyrodoidea</taxon>
        <taxon>Aleyrodidae</taxon>
        <taxon>Aleyrodinae</taxon>
        <taxon>Bemisia</taxon>
    </lineage>
</organism>
<feature type="transmembrane region" description="Helical" evidence="1">
    <location>
        <begin position="283"/>
        <end position="307"/>
    </location>
</feature>
<dbReference type="PANTHER" id="PTHR23252:SF43">
    <property type="entry name" value="INTIMAL THICKNESS RELATED RECEPTOR IRP DOMAIN-CONTAINING PROTEIN"/>
    <property type="match status" value="1"/>
</dbReference>